<dbReference type="EMBL" id="JBJXBP010000006">
    <property type="protein sequence ID" value="KAL3825116.1"/>
    <property type="molecule type" value="Genomic_DNA"/>
</dbReference>
<reference evidence="1 2" key="1">
    <citation type="submission" date="2024-12" db="EMBL/GenBank/DDBJ databases">
        <title>The unique morphological basis and parallel evolutionary history of personate flowers in Penstemon.</title>
        <authorList>
            <person name="Depatie T.H."/>
            <person name="Wessinger C.A."/>
        </authorList>
    </citation>
    <scope>NUCLEOTIDE SEQUENCE [LARGE SCALE GENOMIC DNA]</scope>
    <source>
        <strain evidence="1">WTNN_2</strain>
        <tissue evidence="1">Leaf</tissue>
    </source>
</reference>
<dbReference type="AlphaFoldDB" id="A0ABD3SL67"/>
<protein>
    <submittedName>
        <fullName evidence="1">Uncharacterized protein</fullName>
    </submittedName>
</protein>
<sequence>MKNYLHGYDLHPRRRWINGGNWWLHVNIAISRTASSMLD</sequence>
<keyword evidence="2" id="KW-1185">Reference proteome</keyword>
<evidence type="ECO:0000313" key="2">
    <source>
        <dbReference type="Proteomes" id="UP001634393"/>
    </source>
</evidence>
<name>A0ABD3SL67_9LAMI</name>
<dbReference type="Proteomes" id="UP001634393">
    <property type="component" value="Unassembled WGS sequence"/>
</dbReference>
<comment type="caution">
    <text evidence="1">The sequence shown here is derived from an EMBL/GenBank/DDBJ whole genome shotgun (WGS) entry which is preliminary data.</text>
</comment>
<accession>A0ABD3SL67</accession>
<evidence type="ECO:0000313" key="1">
    <source>
        <dbReference type="EMBL" id="KAL3825116.1"/>
    </source>
</evidence>
<proteinExistence type="predicted"/>
<organism evidence="1 2">
    <name type="scientific">Penstemon smallii</name>
    <dbReference type="NCBI Taxonomy" id="265156"/>
    <lineage>
        <taxon>Eukaryota</taxon>
        <taxon>Viridiplantae</taxon>
        <taxon>Streptophyta</taxon>
        <taxon>Embryophyta</taxon>
        <taxon>Tracheophyta</taxon>
        <taxon>Spermatophyta</taxon>
        <taxon>Magnoliopsida</taxon>
        <taxon>eudicotyledons</taxon>
        <taxon>Gunneridae</taxon>
        <taxon>Pentapetalae</taxon>
        <taxon>asterids</taxon>
        <taxon>lamiids</taxon>
        <taxon>Lamiales</taxon>
        <taxon>Plantaginaceae</taxon>
        <taxon>Cheloneae</taxon>
        <taxon>Penstemon</taxon>
    </lineage>
</organism>
<gene>
    <name evidence="1" type="ORF">ACJIZ3_021145</name>
</gene>